<dbReference type="Gene3D" id="1.20.120.550">
    <property type="entry name" value="Membrane associated eicosanoid/glutathione metabolism-like domain"/>
    <property type="match status" value="1"/>
</dbReference>
<evidence type="ECO:0000313" key="6">
    <source>
        <dbReference type="EMBL" id="GGC64975.1"/>
    </source>
</evidence>
<accession>A0A916UA36</accession>
<name>A0A916UA36_9BURK</name>
<dbReference type="RefSeq" id="WP_188564837.1">
    <property type="nucleotide sequence ID" value="NZ_BMED01000001.1"/>
</dbReference>
<dbReference type="GO" id="GO:0016020">
    <property type="term" value="C:membrane"/>
    <property type="evidence" value="ECO:0007669"/>
    <property type="project" value="UniProtKB-SubCell"/>
</dbReference>
<feature type="transmembrane region" description="Helical" evidence="5">
    <location>
        <begin position="103"/>
        <end position="130"/>
    </location>
</feature>
<dbReference type="InterPro" id="IPR023352">
    <property type="entry name" value="MAPEG-like_dom_sf"/>
</dbReference>
<evidence type="ECO:0008006" key="8">
    <source>
        <dbReference type="Google" id="ProtNLM"/>
    </source>
</evidence>
<dbReference type="AlphaFoldDB" id="A0A916UA36"/>
<feature type="transmembrane region" description="Helical" evidence="5">
    <location>
        <begin position="6"/>
        <end position="25"/>
    </location>
</feature>
<dbReference type="InterPro" id="IPR001129">
    <property type="entry name" value="Membr-assoc_MAPEG"/>
</dbReference>
<comment type="subcellular location">
    <subcellularLocation>
        <location evidence="1">Membrane</location>
    </subcellularLocation>
</comment>
<dbReference type="SUPFAM" id="SSF161084">
    <property type="entry name" value="MAPEG domain-like"/>
    <property type="match status" value="1"/>
</dbReference>
<evidence type="ECO:0000256" key="4">
    <source>
        <dbReference type="ARBA" id="ARBA00023136"/>
    </source>
</evidence>
<evidence type="ECO:0000256" key="1">
    <source>
        <dbReference type="ARBA" id="ARBA00004370"/>
    </source>
</evidence>
<dbReference type="Proteomes" id="UP000637423">
    <property type="component" value="Unassembled WGS sequence"/>
</dbReference>
<evidence type="ECO:0000256" key="3">
    <source>
        <dbReference type="ARBA" id="ARBA00022989"/>
    </source>
</evidence>
<feature type="transmembrane region" description="Helical" evidence="5">
    <location>
        <begin position="61"/>
        <end position="83"/>
    </location>
</feature>
<protein>
    <recommendedName>
        <fullName evidence="8">MAPEG family protein</fullName>
    </recommendedName>
</protein>
<reference evidence="6" key="2">
    <citation type="submission" date="2020-09" db="EMBL/GenBank/DDBJ databases">
        <authorList>
            <person name="Sun Q."/>
            <person name="Zhou Y."/>
        </authorList>
    </citation>
    <scope>NUCLEOTIDE SEQUENCE</scope>
    <source>
        <strain evidence="6">CGMCC 1.10998</strain>
    </source>
</reference>
<evidence type="ECO:0000256" key="5">
    <source>
        <dbReference type="SAM" id="Phobius"/>
    </source>
</evidence>
<dbReference type="EMBL" id="BMED01000001">
    <property type="protein sequence ID" value="GGC64975.1"/>
    <property type="molecule type" value="Genomic_DNA"/>
</dbReference>
<keyword evidence="2 5" id="KW-0812">Transmembrane</keyword>
<organism evidence="6 7">
    <name type="scientific">Undibacterium terreum</name>
    <dbReference type="NCBI Taxonomy" id="1224302"/>
    <lineage>
        <taxon>Bacteria</taxon>
        <taxon>Pseudomonadati</taxon>
        <taxon>Pseudomonadota</taxon>
        <taxon>Betaproteobacteria</taxon>
        <taxon>Burkholderiales</taxon>
        <taxon>Oxalobacteraceae</taxon>
        <taxon>Undibacterium</taxon>
    </lineage>
</organism>
<evidence type="ECO:0000313" key="7">
    <source>
        <dbReference type="Proteomes" id="UP000637423"/>
    </source>
</evidence>
<gene>
    <name evidence="6" type="ORF">GCM10011396_09960</name>
</gene>
<sequence>MTPTITAVTGFVIWSLFLLLLMELMRTRLVLTKAIPANGFKPDNSNLSPFMQRLARAHANCVEGLPIFGGLMLIAVVTGRSAITDPLAYVFLATRILQSVIHLSSLSALAVTLRFSAFAVQMGIAVYWSVRLVVA</sequence>
<reference evidence="6" key="1">
    <citation type="journal article" date="2014" name="Int. J. Syst. Evol. Microbiol.">
        <title>Complete genome sequence of Corynebacterium casei LMG S-19264T (=DSM 44701T), isolated from a smear-ripened cheese.</title>
        <authorList>
            <consortium name="US DOE Joint Genome Institute (JGI-PGF)"/>
            <person name="Walter F."/>
            <person name="Albersmeier A."/>
            <person name="Kalinowski J."/>
            <person name="Ruckert C."/>
        </authorList>
    </citation>
    <scope>NUCLEOTIDE SEQUENCE</scope>
    <source>
        <strain evidence="6">CGMCC 1.10998</strain>
    </source>
</reference>
<proteinExistence type="predicted"/>
<keyword evidence="3 5" id="KW-1133">Transmembrane helix</keyword>
<keyword evidence="4 5" id="KW-0472">Membrane</keyword>
<dbReference type="Pfam" id="PF01124">
    <property type="entry name" value="MAPEG"/>
    <property type="match status" value="1"/>
</dbReference>
<keyword evidence="7" id="KW-1185">Reference proteome</keyword>
<comment type="caution">
    <text evidence="6">The sequence shown here is derived from an EMBL/GenBank/DDBJ whole genome shotgun (WGS) entry which is preliminary data.</text>
</comment>
<evidence type="ECO:0000256" key="2">
    <source>
        <dbReference type="ARBA" id="ARBA00022692"/>
    </source>
</evidence>